<organism evidence="1 2">
    <name type="scientific">Paenibacillus macerans</name>
    <name type="common">Bacillus macerans</name>
    <dbReference type="NCBI Taxonomy" id="44252"/>
    <lineage>
        <taxon>Bacteria</taxon>
        <taxon>Bacillati</taxon>
        <taxon>Bacillota</taxon>
        <taxon>Bacilli</taxon>
        <taxon>Bacillales</taxon>
        <taxon>Paenibacillaceae</taxon>
        <taxon>Paenibacillus</taxon>
    </lineage>
</organism>
<protein>
    <submittedName>
        <fullName evidence="1">Uncharacterized protein</fullName>
    </submittedName>
</protein>
<dbReference type="AlphaFoldDB" id="A0A090YMT2"/>
<comment type="caution">
    <text evidence="1">The sequence shown here is derived from an EMBL/GenBank/DDBJ whole genome shotgun (WGS) entry which is preliminary data.</text>
</comment>
<sequence length="31" mass="3774">MLRFVEKMNLIAFNPRTHMECDTCHDSKNYE</sequence>
<evidence type="ECO:0000313" key="2">
    <source>
        <dbReference type="Proteomes" id="UP000029278"/>
    </source>
</evidence>
<keyword evidence="2" id="KW-1185">Reference proteome</keyword>
<accession>A0A090YMT2</accession>
<dbReference type="HOGENOM" id="CLU_3397673_0_0_9"/>
<proteinExistence type="predicted"/>
<name>A0A090YMT2_PAEMA</name>
<reference evidence="1 2" key="1">
    <citation type="submission" date="2014-04" db="EMBL/GenBank/DDBJ databases">
        <authorList>
            <person name="Bishop-Lilly K.A."/>
            <person name="Broomall S.M."/>
            <person name="Chain P.S."/>
            <person name="Chertkov O."/>
            <person name="Coyne S.R."/>
            <person name="Daligault H.E."/>
            <person name="Davenport K.W."/>
            <person name="Erkkila T."/>
            <person name="Frey K.G."/>
            <person name="Gibbons H.S."/>
            <person name="Gu W."/>
            <person name="Jaissle J."/>
            <person name="Johnson S.L."/>
            <person name="Koroleva G.I."/>
            <person name="Ladner J.T."/>
            <person name="Lo C.-C."/>
            <person name="Minogue T.D."/>
            <person name="Munk C."/>
            <person name="Palacios G.F."/>
            <person name="Redden C.L."/>
            <person name="Rosenzweig C.N."/>
            <person name="Scholz M.B."/>
            <person name="Teshima H."/>
            <person name="Xu Y."/>
        </authorList>
    </citation>
    <scope>NUCLEOTIDE SEQUENCE [LARGE SCALE GENOMIC DNA]</scope>
    <source>
        <strain evidence="1 2">8244</strain>
    </source>
</reference>
<gene>
    <name evidence="1" type="ORF">DJ90_4791</name>
</gene>
<evidence type="ECO:0000313" key="1">
    <source>
        <dbReference type="EMBL" id="KFM93455.1"/>
    </source>
</evidence>
<dbReference type="EMBL" id="JMQA01000052">
    <property type="protein sequence ID" value="KFM93455.1"/>
    <property type="molecule type" value="Genomic_DNA"/>
</dbReference>
<dbReference type="Proteomes" id="UP000029278">
    <property type="component" value="Unassembled WGS sequence"/>
</dbReference>